<dbReference type="GO" id="GO:0009245">
    <property type="term" value="P:lipid A biosynthetic process"/>
    <property type="evidence" value="ECO:0007669"/>
    <property type="project" value="TreeGrafter"/>
</dbReference>
<gene>
    <name evidence="4" type="ORF">LNTAR_01100</name>
</gene>
<dbReference type="Pfam" id="PF00149">
    <property type="entry name" value="Metallophos"/>
    <property type="match status" value="1"/>
</dbReference>
<dbReference type="STRING" id="313628.LNTAR_01100"/>
<dbReference type="PANTHER" id="PTHR31302:SF31">
    <property type="entry name" value="PHOSPHODIESTERASE YAEI"/>
    <property type="match status" value="1"/>
</dbReference>
<dbReference type="GO" id="GO:0016020">
    <property type="term" value="C:membrane"/>
    <property type="evidence" value="ECO:0007669"/>
    <property type="project" value="GOC"/>
</dbReference>
<keyword evidence="1" id="KW-0479">Metal-binding</keyword>
<dbReference type="EMBL" id="ABCK01000007">
    <property type="protein sequence ID" value="EDM27955.1"/>
    <property type="molecule type" value="Genomic_DNA"/>
</dbReference>
<dbReference type="Proteomes" id="UP000004947">
    <property type="component" value="Unassembled WGS sequence"/>
</dbReference>
<dbReference type="InterPro" id="IPR004843">
    <property type="entry name" value="Calcineurin-like_PHP"/>
</dbReference>
<name>A6DKQ7_9BACT</name>
<proteinExistence type="predicted"/>
<dbReference type="GO" id="GO:0046872">
    <property type="term" value="F:metal ion binding"/>
    <property type="evidence" value="ECO:0007669"/>
    <property type="project" value="UniProtKB-KW"/>
</dbReference>
<dbReference type="RefSeq" id="WP_007278469.1">
    <property type="nucleotide sequence ID" value="NZ_ABCK01000007.1"/>
</dbReference>
<evidence type="ECO:0000256" key="1">
    <source>
        <dbReference type="ARBA" id="ARBA00022723"/>
    </source>
</evidence>
<evidence type="ECO:0000259" key="3">
    <source>
        <dbReference type="Pfam" id="PF00149"/>
    </source>
</evidence>
<organism evidence="4 5">
    <name type="scientific">Lentisphaera araneosa HTCC2155</name>
    <dbReference type="NCBI Taxonomy" id="313628"/>
    <lineage>
        <taxon>Bacteria</taxon>
        <taxon>Pseudomonadati</taxon>
        <taxon>Lentisphaerota</taxon>
        <taxon>Lentisphaeria</taxon>
        <taxon>Lentisphaerales</taxon>
        <taxon>Lentisphaeraceae</taxon>
        <taxon>Lentisphaera</taxon>
    </lineage>
</organism>
<evidence type="ECO:0000313" key="5">
    <source>
        <dbReference type="Proteomes" id="UP000004947"/>
    </source>
</evidence>
<dbReference type="PANTHER" id="PTHR31302">
    <property type="entry name" value="TRANSMEMBRANE PROTEIN WITH METALLOPHOSPHOESTERASE DOMAIN-RELATED"/>
    <property type="match status" value="1"/>
</dbReference>
<dbReference type="eggNOG" id="COG1408">
    <property type="taxonomic scope" value="Bacteria"/>
</dbReference>
<dbReference type="SUPFAM" id="SSF56300">
    <property type="entry name" value="Metallo-dependent phosphatases"/>
    <property type="match status" value="1"/>
</dbReference>
<protein>
    <submittedName>
        <fullName evidence="4">Predicted phosphohydrolase</fullName>
    </submittedName>
</protein>
<reference evidence="4 5" key="1">
    <citation type="journal article" date="2010" name="J. Bacteriol.">
        <title>Genome sequence of Lentisphaera araneosa HTCC2155T, the type species of the order Lentisphaerales in the phylum Lentisphaerae.</title>
        <authorList>
            <person name="Thrash J.C."/>
            <person name="Cho J.C."/>
            <person name="Vergin K.L."/>
            <person name="Morris R.M."/>
            <person name="Giovannoni S.J."/>
        </authorList>
    </citation>
    <scope>NUCLEOTIDE SEQUENCE [LARGE SCALE GENOMIC DNA]</scope>
    <source>
        <strain evidence="4 5">HTCC2155</strain>
    </source>
</reference>
<dbReference type="InterPro" id="IPR051158">
    <property type="entry name" value="Metallophosphoesterase_sf"/>
</dbReference>
<comment type="caution">
    <text evidence="4">The sequence shown here is derived from an EMBL/GenBank/DDBJ whole genome shotgun (WGS) entry which is preliminary data.</text>
</comment>
<dbReference type="Gene3D" id="3.60.21.10">
    <property type="match status" value="1"/>
</dbReference>
<keyword evidence="5" id="KW-1185">Reference proteome</keyword>
<dbReference type="InterPro" id="IPR029052">
    <property type="entry name" value="Metallo-depent_PP-like"/>
</dbReference>
<dbReference type="AlphaFoldDB" id="A6DKQ7"/>
<feature type="domain" description="Calcineurin-like phosphoesterase" evidence="3">
    <location>
        <begin position="67"/>
        <end position="225"/>
    </location>
</feature>
<sequence length="286" mass="32382">MDQSSLEVRKLREVKQAKSGDSLKKRLITQFVKLSGIGSKGLKNALDLQVRNYNWRFPNLPKEVEGMRLLHLSDTHLDGVPGLLENLLQKLDELEYDLVVWTGDFRYDKGDFDAQVLEPTFILAKYLLKRSRVLAVPGNHDCTQTLQSLETLGIEVLLNSGMEYKSGFYIAGVDDPHYYRTDDLSLSLKDRKGEDFTLLLAHSPEIVHEAGNREIDFYLCGHTHGGQVCFPYLGHIYWGARCARKYASGKFEYAKMQGYTHRGTGSSNSPIRFNCPPEIVIHQLGG</sequence>
<evidence type="ECO:0000256" key="2">
    <source>
        <dbReference type="ARBA" id="ARBA00022801"/>
    </source>
</evidence>
<dbReference type="GO" id="GO:0008758">
    <property type="term" value="F:UDP-2,3-diacylglucosamine hydrolase activity"/>
    <property type="evidence" value="ECO:0007669"/>
    <property type="project" value="TreeGrafter"/>
</dbReference>
<keyword evidence="2 4" id="KW-0378">Hydrolase</keyword>
<dbReference type="OrthoDB" id="9780884at2"/>
<accession>A6DKQ7</accession>
<evidence type="ECO:0000313" key="4">
    <source>
        <dbReference type="EMBL" id="EDM27955.1"/>
    </source>
</evidence>